<dbReference type="InterPro" id="IPR050765">
    <property type="entry name" value="Riboflavin_Biosynth_HTPR"/>
</dbReference>
<dbReference type="GeneID" id="303295690"/>
<dbReference type="InterPro" id="IPR002734">
    <property type="entry name" value="RibDG_C"/>
</dbReference>
<dbReference type="PANTHER" id="PTHR38011:SF11">
    <property type="entry name" value="2,5-DIAMINO-6-RIBOSYLAMINO-4(3H)-PYRIMIDINONE 5'-PHOSPHATE REDUCTASE"/>
    <property type="match status" value="1"/>
</dbReference>
<dbReference type="SUPFAM" id="SSF53597">
    <property type="entry name" value="Dihydrofolate reductase-like"/>
    <property type="match status" value="1"/>
</dbReference>
<comment type="caution">
    <text evidence="2">The sequence shown here is derived from an EMBL/GenBank/DDBJ whole genome shotgun (WGS) entry which is preliminary data.</text>
</comment>
<sequence>MRELIYYVAVSLDGYIAGPEGQFDAFLVEGDHLAGINAEFGDTIPTDIAAHLGIDQSGGRFSTVLMGAATHAVGLPDMPSPYRHLEQVVFTHRELEPAENLTTTDANPVEVVRELKQRGEGSGGGRDGGTGDIWLCGGADLASQLHGEIDRLVLKRQPFLFGSGIPLFAPGDYAPVRFDHVRTRDFDSGVALTEYVRRP</sequence>
<gene>
    <name evidence="2" type="ORF">ACFPK8_14635</name>
</gene>
<dbReference type="PANTHER" id="PTHR38011">
    <property type="entry name" value="DIHYDROFOLATE REDUCTASE FAMILY PROTEIN (AFU_ORTHOLOGUE AFUA_8G06820)"/>
    <property type="match status" value="1"/>
</dbReference>
<dbReference type="InterPro" id="IPR024072">
    <property type="entry name" value="DHFR-like_dom_sf"/>
</dbReference>
<dbReference type="Gene3D" id="3.40.430.10">
    <property type="entry name" value="Dihydrofolate Reductase, subunit A"/>
    <property type="match status" value="1"/>
</dbReference>
<dbReference type="Pfam" id="PF01872">
    <property type="entry name" value="RibD_C"/>
    <property type="match status" value="1"/>
</dbReference>
<feature type="domain" description="Bacterial bifunctional deaminase-reductase C-terminal" evidence="1">
    <location>
        <begin position="4"/>
        <end position="191"/>
    </location>
</feature>
<reference evidence="3" key="1">
    <citation type="journal article" date="2019" name="Int. J. Syst. Evol. Microbiol.">
        <title>The Global Catalogue of Microorganisms (GCM) 10K type strain sequencing project: providing services to taxonomists for standard genome sequencing and annotation.</title>
        <authorList>
            <consortium name="The Broad Institute Genomics Platform"/>
            <consortium name="The Broad Institute Genome Sequencing Center for Infectious Disease"/>
            <person name="Wu L."/>
            <person name="Ma J."/>
        </authorList>
    </citation>
    <scope>NUCLEOTIDE SEQUENCE [LARGE SCALE GENOMIC DNA]</scope>
    <source>
        <strain evidence="3">CGMCC 1.16455</strain>
    </source>
</reference>
<proteinExistence type="predicted"/>
<name>A0ABW0FJC1_9MICO</name>
<organism evidence="2 3">
    <name type="scientific">Brachybacterium tyrofermentans</name>
    <dbReference type="NCBI Taxonomy" id="47848"/>
    <lineage>
        <taxon>Bacteria</taxon>
        <taxon>Bacillati</taxon>
        <taxon>Actinomycetota</taxon>
        <taxon>Actinomycetes</taxon>
        <taxon>Micrococcales</taxon>
        <taxon>Dermabacteraceae</taxon>
        <taxon>Brachybacterium</taxon>
    </lineage>
</organism>
<accession>A0ABW0FJC1</accession>
<evidence type="ECO:0000313" key="2">
    <source>
        <dbReference type="EMBL" id="MFC5298746.1"/>
    </source>
</evidence>
<dbReference type="Proteomes" id="UP001595937">
    <property type="component" value="Unassembled WGS sequence"/>
</dbReference>
<dbReference type="EMBL" id="JBHSLN010000081">
    <property type="protein sequence ID" value="MFC5298746.1"/>
    <property type="molecule type" value="Genomic_DNA"/>
</dbReference>
<dbReference type="RefSeq" id="WP_193119048.1">
    <property type="nucleotide sequence ID" value="NZ_BAAAIR010000004.1"/>
</dbReference>
<keyword evidence="3" id="KW-1185">Reference proteome</keyword>
<evidence type="ECO:0000259" key="1">
    <source>
        <dbReference type="Pfam" id="PF01872"/>
    </source>
</evidence>
<protein>
    <submittedName>
        <fullName evidence="2">Dihydrofolate reductase family protein</fullName>
    </submittedName>
</protein>
<evidence type="ECO:0000313" key="3">
    <source>
        <dbReference type="Proteomes" id="UP001595937"/>
    </source>
</evidence>